<evidence type="ECO:0000256" key="3">
    <source>
        <dbReference type="ARBA" id="ARBA00023163"/>
    </source>
</evidence>
<evidence type="ECO:0000313" key="6">
    <source>
        <dbReference type="EMBL" id="EME28886.1"/>
    </source>
</evidence>
<feature type="compositionally biased region" description="Basic residues" evidence="5">
    <location>
        <begin position="213"/>
        <end position="223"/>
    </location>
</feature>
<feature type="region of interest" description="Disordered" evidence="5">
    <location>
        <begin position="207"/>
        <end position="239"/>
    </location>
</feature>
<feature type="compositionally biased region" description="Polar residues" evidence="5">
    <location>
        <begin position="285"/>
        <end position="301"/>
    </location>
</feature>
<feature type="region of interest" description="Disordered" evidence="5">
    <location>
        <begin position="264"/>
        <end position="349"/>
    </location>
</feature>
<dbReference type="InterPro" id="IPR036898">
    <property type="entry name" value="RNA_pol_Rpb7-like_N_sf"/>
</dbReference>
<dbReference type="STRING" id="130081.M2VZW2"/>
<evidence type="ECO:0008006" key="8">
    <source>
        <dbReference type="Google" id="ProtNLM"/>
    </source>
</evidence>
<evidence type="ECO:0000256" key="2">
    <source>
        <dbReference type="ARBA" id="ARBA00022478"/>
    </source>
</evidence>
<dbReference type="RefSeq" id="XP_005705406.1">
    <property type="nucleotide sequence ID" value="XM_005705349.1"/>
</dbReference>
<dbReference type="GO" id="GO:0006352">
    <property type="term" value="P:DNA-templated transcription initiation"/>
    <property type="evidence" value="ECO:0007669"/>
    <property type="project" value="InterPro"/>
</dbReference>
<organism evidence="6 7">
    <name type="scientific">Galdieria sulphuraria</name>
    <name type="common">Red alga</name>
    <dbReference type="NCBI Taxonomy" id="130081"/>
    <lineage>
        <taxon>Eukaryota</taxon>
        <taxon>Rhodophyta</taxon>
        <taxon>Bangiophyceae</taxon>
        <taxon>Galdieriales</taxon>
        <taxon>Galdieriaceae</taxon>
        <taxon>Galdieria</taxon>
    </lineage>
</organism>
<comment type="subcellular location">
    <subcellularLocation>
        <location evidence="1">Nucleus</location>
    </subcellularLocation>
</comment>
<protein>
    <recommendedName>
        <fullName evidence="8">DNA-directed RNA polymerase I subunit RPA43</fullName>
    </recommendedName>
</protein>
<feature type="compositionally biased region" description="Basic and acidic residues" evidence="5">
    <location>
        <begin position="226"/>
        <end position="237"/>
    </location>
</feature>
<name>M2VZW2_GALSU</name>
<accession>M2VZW2</accession>
<dbReference type="Gramene" id="EME28886">
    <property type="protein sequence ID" value="EME28886"/>
    <property type="gene ID" value="Gasu_36250"/>
</dbReference>
<keyword evidence="3" id="KW-0804">Transcription</keyword>
<evidence type="ECO:0000256" key="1">
    <source>
        <dbReference type="ARBA" id="ARBA00004123"/>
    </source>
</evidence>
<feature type="compositionally biased region" description="Acidic residues" evidence="5">
    <location>
        <begin position="267"/>
        <end position="276"/>
    </location>
</feature>
<dbReference type="GeneID" id="17087725"/>
<dbReference type="OrthoDB" id="10250504at2759"/>
<dbReference type="AlphaFoldDB" id="M2VZW2"/>
<evidence type="ECO:0000313" key="7">
    <source>
        <dbReference type="Proteomes" id="UP000030680"/>
    </source>
</evidence>
<dbReference type="KEGG" id="gsl:Gasu_36250"/>
<evidence type="ECO:0000256" key="5">
    <source>
        <dbReference type="SAM" id="MobiDB-lite"/>
    </source>
</evidence>
<reference evidence="7" key="1">
    <citation type="journal article" date="2013" name="Science">
        <title>Gene transfer from bacteria and archaea facilitated evolution of an extremophilic eukaryote.</title>
        <authorList>
            <person name="Schonknecht G."/>
            <person name="Chen W.H."/>
            <person name="Ternes C.M."/>
            <person name="Barbier G.G."/>
            <person name="Shrestha R.P."/>
            <person name="Stanke M."/>
            <person name="Brautigam A."/>
            <person name="Baker B.J."/>
            <person name="Banfield J.F."/>
            <person name="Garavito R.M."/>
            <person name="Carr K."/>
            <person name="Wilkerson C."/>
            <person name="Rensing S.A."/>
            <person name="Gagneul D."/>
            <person name="Dickenson N.E."/>
            <person name="Oesterhelt C."/>
            <person name="Lercher M.J."/>
            <person name="Weber A.P."/>
        </authorList>
    </citation>
    <scope>NUCLEOTIDE SEQUENCE [LARGE SCALE GENOMIC DNA]</scope>
    <source>
        <strain evidence="7">074W</strain>
    </source>
</reference>
<sequence length="349" mass="40296">MFLVVPCQVTTLIPPWLLDPIKGPYWVKTCFQELLSDAVLGYEPSLGGVILAYGNIRLPENAVTWVDYTPFGKVTCQVKVLLFPLKPGQRLIGRVVFVGEDQVSLQVFGVFPAVITVDNGLSDYAILDAVDAVSTDGKSEWRQEAVEDHREKIGIGSWLRFEILQVQLGASERLFLLHGTLKETREQLTGEEKLGLLDEDQVRESFSLPSKVQSKRKGRRRSNIFKQERTPREKEPFSFEYSSLGDPLLDDPTLKTVVHHYFADHSPEEEEEEEEVDRDHEDTRISPTKTTMESIGCSTKDSTSERKKKHSKKDKKHERKRKKKHKKEKRKRKEEEDKRNRKKRRKHSK</sequence>
<dbReference type="GO" id="GO:0006362">
    <property type="term" value="P:transcription elongation by RNA polymerase I"/>
    <property type="evidence" value="ECO:0007669"/>
    <property type="project" value="TreeGrafter"/>
</dbReference>
<dbReference type="InterPro" id="IPR045113">
    <property type="entry name" value="Rpb7-like"/>
</dbReference>
<dbReference type="PANTHER" id="PTHR12709">
    <property type="entry name" value="DNA-DIRECTED RNA POLYMERASE II, III"/>
    <property type="match status" value="1"/>
</dbReference>
<feature type="compositionally biased region" description="Basic residues" evidence="5">
    <location>
        <begin position="340"/>
        <end position="349"/>
    </location>
</feature>
<keyword evidence="2" id="KW-0240">DNA-directed RNA polymerase</keyword>
<dbReference type="Proteomes" id="UP000030680">
    <property type="component" value="Unassembled WGS sequence"/>
</dbReference>
<keyword evidence="7" id="KW-1185">Reference proteome</keyword>
<dbReference type="GO" id="GO:0005736">
    <property type="term" value="C:RNA polymerase I complex"/>
    <property type="evidence" value="ECO:0007669"/>
    <property type="project" value="TreeGrafter"/>
</dbReference>
<dbReference type="EMBL" id="KB454514">
    <property type="protein sequence ID" value="EME28886.1"/>
    <property type="molecule type" value="Genomic_DNA"/>
</dbReference>
<feature type="compositionally biased region" description="Basic residues" evidence="5">
    <location>
        <begin position="306"/>
        <end position="332"/>
    </location>
</feature>
<dbReference type="PANTHER" id="PTHR12709:SF5">
    <property type="entry name" value="DNA-DIRECTED RNA POLYMERASE I SUBUNIT RPA43"/>
    <property type="match status" value="1"/>
</dbReference>
<gene>
    <name evidence="6" type="ORF">Gasu_36250</name>
</gene>
<proteinExistence type="predicted"/>
<dbReference type="Gene3D" id="3.30.1490.120">
    <property type="entry name" value="RNA polymerase Rpb7-like, N-terminal domain"/>
    <property type="match status" value="1"/>
</dbReference>
<evidence type="ECO:0000256" key="4">
    <source>
        <dbReference type="ARBA" id="ARBA00023242"/>
    </source>
</evidence>
<keyword evidence="4" id="KW-0539">Nucleus</keyword>